<name>A0A067P9K0_9AGAM</name>
<dbReference type="Proteomes" id="UP000027265">
    <property type="component" value="Unassembled WGS sequence"/>
</dbReference>
<proteinExistence type="predicted"/>
<evidence type="ECO:0000313" key="2">
    <source>
        <dbReference type="Proteomes" id="UP000027265"/>
    </source>
</evidence>
<dbReference type="HOGENOM" id="CLU_1120304_0_0_1"/>
<protein>
    <recommendedName>
        <fullName evidence="3">F-box domain-containing protein</fullName>
    </recommendedName>
</protein>
<organism evidence="1 2">
    <name type="scientific">Jaapia argillacea MUCL 33604</name>
    <dbReference type="NCBI Taxonomy" id="933084"/>
    <lineage>
        <taxon>Eukaryota</taxon>
        <taxon>Fungi</taxon>
        <taxon>Dikarya</taxon>
        <taxon>Basidiomycota</taxon>
        <taxon>Agaricomycotina</taxon>
        <taxon>Agaricomycetes</taxon>
        <taxon>Agaricomycetidae</taxon>
        <taxon>Jaapiales</taxon>
        <taxon>Jaapiaceae</taxon>
        <taxon>Jaapia</taxon>
    </lineage>
</organism>
<dbReference type="EMBL" id="KL197759">
    <property type="protein sequence ID" value="KDQ50475.1"/>
    <property type="molecule type" value="Genomic_DNA"/>
</dbReference>
<gene>
    <name evidence="1" type="ORF">JAAARDRAFT_74135</name>
</gene>
<sequence>MVCFTETDVDSLFAFVKSRPNITSLFCYGVPPSMSLRAFIDAETFLPNLSHLVSPLHLFLALRTPRPLQSLKIYVGERENFSEEELERILARLKAVNEAITALCLCRRFLQAVPLHDYICRLAKSIPRLQSLCIHDDSLRSCREPPHLEAILSSFTSFTRLENLAFNQCDPPPPPGRPQIPGGMSPAQFATRLMKECPSLRHVMLPFWDKEKLTYVKTPSGDAIARPLFETSCRGTCLVPRLLEISAA</sequence>
<evidence type="ECO:0000313" key="1">
    <source>
        <dbReference type="EMBL" id="KDQ50475.1"/>
    </source>
</evidence>
<reference evidence="2" key="1">
    <citation type="journal article" date="2014" name="Proc. Natl. Acad. Sci. U.S.A.">
        <title>Extensive sampling of basidiomycete genomes demonstrates inadequacy of the white-rot/brown-rot paradigm for wood decay fungi.</title>
        <authorList>
            <person name="Riley R."/>
            <person name="Salamov A.A."/>
            <person name="Brown D.W."/>
            <person name="Nagy L.G."/>
            <person name="Floudas D."/>
            <person name="Held B.W."/>
            <person name="Levasseur A."/>
            <person name="Lombard V."/>
            <person name="Morin E."/>
            <person name="Otillar R."/>
            <person name="Lindquist E.A."/>
            <person name="Sun H."/>
            <person name="LaButti K.M."/>
            <person name="Schmutz J."/>
            <person name="Jabbour D."/>
            <person name="Luo H."/>
            <person name="Baker S.E."/>
            <person name="Pisabarro A.G."/>
            <person name="Walton J.D."/>
            <person name="Blanchette R.A."/>
            <person name="Henrissat B."/>
            <person name="Martin F."/>
            <person name="Cullen D."/>
            <person name="Hibbett D.S."/>
            <person name="Grigoriev I.V."/>
        </authorList>
    </citation>
    <scope>NUCLEOTIDE SEQUENCE [LARGE SCALE GENOMIC DNA]</scope>
    <source>
        <strain evidence="2">MUCL 33604</strain>
    </source>
</reference>
<dbReference type="Gene3D" id="3.80.10.10">
    <property type="entry name" value="Ribonuclease Inhibitor"/>
    <property type="match status" value="1"/>
</dbReference>
<dbReference type="AlphaFoldDB" id="A0A067P9K0"/>
<keyword evidence="2" id="KW-1185">Reference proteome</keyword>
<dbReference type="InterPro" id="IPR032675">
    <property type="entry name" value="LRR_dom_sf"/>
</dbReference>
<accession>A0A067P9K0</accession>
<evidence type="ECO:0008006" key="3">
    <source>
        <dbReference type="Google" id="ProtNLM"/>
    </source>
</evidence>
<dbReference type="InParanoid" id="A0A067P9K0"/>